<feature type="compositionally biased region" description="Pro residues" evidence="1">
    <location>
        <begin position="29"/>
        <end position="38"/>
    </location>
</feature>
<evidence type="ECO:0000313" key="3">
    <source>
        <dbReference type="Proteomes" id="UP000297245"/>
    </source>
</evidence>
<protein>
    <submittedName>
        <fullName evidence="2">Uncharacterized protein</fullName>
    </submittedName>
</protein>
<name>A0A4V4HB94_DENBC</name>
<keyword evidence="3" id="KW-1185">Reference proteome</keyword>
<evidence type="ECO:0000313" key="2">
    <source>
        <dbReference type="EMBL" id="THU78525.1"/>
    </source>
</evidence>
<sequence length="203" mass="23641">MQLERDNLNKERLIFNYEQEFARLRSRSPPGPEPPPDPHAYHSHNDYRNSPSSTPYYTHHPPSDFYADYDYRYHGSSSHSTPYTHHPPPTNYDHGHRGSSSSRHPNTHHRPPVNHANSDHGHPVDSSRRTSRHYDPSHDSYIYDNRRHSANFPHSIRRRHHPYSRPGHRRVSPIRSSFDSELPVFDASTQNINDGCTHYGATS</sequence>
<evidence type="ECO:0000256" key="1">
    <source>
        <dbReference type="SAM" id="MobiDB-lite"/>
    </source>
</evidence>
<feature type="region of interest" description="Disordered" evidence="1">
    <location>
        <begin position="21"/>
        <end position="61"/>
    </location>
</feature>
<reference evidence="2 3" key="1">
    <citation type="journal article" date="2019" name="Nat. Ecol. Evol.">
        <title>Megaphylogeny resolves global patterns of mushroom evolution.</title>
        <authorList>
            <person name="Varga T."/>
            <person name="Krizsan K."/>
            <person name="Foldi C."/>
            <person name="Dima B."/>
            <person name="Sanchez-Garcia M."/>
            <person name="Sanchez-Ramirez S."/>
            <person name="Szollosi G.J."/>
            <person name="Szarkandi J.G."/>
            <person name="Papp V."/>
            <person name="Albert L."/>
            <person name="Andreopoulos W."/>
            <person name="Angelini C."/>
            <person name="Antonin V."/>
            <person name="Barry K.W."/>
            <person name="Bougher N.L."/>
            <person name="Buchanan P."/>
            <person name="Buyck B."/>
            <person name="Bense V."/>
            <person name="Catcheside P."/>
            <person name="Chovatia M."/>
            <person name="Cooper J."/>
            <person name="Damon W."/>
            <person name="Desjardin D."/>
            <person name="Finy P."/>
            <person name="Geml J."/>
            <person name="Haridas S."/>
            <person name="Hughes K."/>
            <person name="Justo A."/>
            <person name="Karasinski D."/>
            <person name="Kautmanova I."/>
            <person name="Kiss B."/>
            <person name="Kocsube S."/>
            <person name="Kotiranta H."/>
            <person name="LaButti K.M."/>
            <person name="Lechner B.E."/>
            <person name="Liimatainen K."/>
            <person name="Lipzen A."/>
            <person name="Lukacs Z."/>
            <person name="Mihaltcheva S."/>
            <person name="Morgado L.N."/>
            <person name="Niskanen T."/>
            <person name="Noordeloos M.E."/>
            <person name="Ohm R.A."/>
            <person name="Ortiz-Santana B."/>
            <person name="Ovrebo C."/>
            <person name="Racz N."/>
            <person name="Riley R."/>
            <person name="Savchenko A."/>
            <person name="Shiryaev A."/>
            <person name="Soop K."/>
            <person name="Spirin V."/>
            <person name="Szebenyi C."/>
            <person name="Tomsovsky M."/>
            <person name="Tulloss R.E."/>
            <person name="Uehling J."/>
            <person name="Grigoriev I.V."/>
            <person name="Vagvolgyi C."/>
            <person name="Papp T."/>
            <person name="Martin F.M."/>
            <person name="Miettinen O."/>
            <person name="Hibbett D.S."/>
            <person name="Nagy L.G."/>
        </authorList>
    </citation>
    <scope>NUCLEOTIDE SEQUENCE [LARGE SCALE GENOMIC DNA]</scope>
    <source>
        <strain evidence="2 3">CBS 962.96</strain>
    </source>
</reference>
<dbReference type="Proteomes" id="UP000297245">
    <property type="component" value="Unassembled WGS sequence"/>
</dbReference>
<feature type="compositionally biased region" description="Basic and acidic residues" evidence="1">
    <location>
        <begin position="117"/>
        <end position="138"/>
    </location>
</feature>
<dbReference type="AlphaFoldDB" id="A0A4V4HB94"/>
<dbReference type="EMBL" id="ML180176">
    <property type="protein sequence ID" value="THU78525.1"/>
    <property type="molecule type" value="Genomic_DNA"/>
</dbReference>
<accession>A0A4V4HB94</accession>
<gene>
    <name evidence="2" type="ORF">K435DRAFT_52972</name>
</gene>
<feature type="region of interest" description="Disordered" evidence="1">
    <location>
        <begin position="76"/>
        <end position="147"/>
    </location>
</feature>
<proteinExistence type="predicted"/>
<organism evidence="2 3">
    <name type="scientific">Dendrothele bispora (strain CBS 962.96)</name>
    <dbReference type="NCBI Taxonomy" id="1314807"/>
    <lineage>
        <taxon>Eukaryota</taxon>
        <taxon>Fungi</taxon>
        <taxon>Dikarya</taxon>
        <taxon>Basidiomycota</taxon>
        <taxon>Agaricomycotina</taxon>
        <taxon>Agaricomycetes</taxon>
        <taxon>Agaricomycetidae</taxon>
        <taxon>Agaricales</taxon>
        <taxon>Agaricales incertae sedis</taxon>
        <taxon>Dendrothele</taxon>
    </lineage>
</organism>